<name>A0ABV6V144_9ACTN</name>
<dbReference type="Proteomes" id="UP001592528">
    <property type="component" value="Unassembled WGS sequence"/>
</dbReference>
<comment type="caution">
    <text evidence="1">The sequence shown here is derived from an EMBL/GenBank/DDBJ whole genome shotgun (WGS) entry which is preliminary data.</text>
</comment>
<gene>
    <name evidence="1" type="ORF">ACEZDJ_39505</name>
</gene>
<organism evidence="1 2">
    <name type="scientific">Streptacidiphilus cavernicola</name>
    <dbReference type="NCBI Taxonomy" id="3342716"/>
    <lineage>
        <taxon>Bacteria</taxon>
        <taxon>Bacillati</taxon>
        <taxon>Actinomycetota</taxon>
        <taxon>Actinomycetes</taxon>
        <taxon>Kitasatosporales</taxon>
        <taxon>Streptomycetaceae</taxon>
        <taxon>Streptacidiphilus</taxon>
    </lineage>
</organism>
<evidence type="ECO:0000313" key="2">
    <source>
        <dbReference type="Proteomes" id="UP001592528"/>
    </source>
</evidence>
<proteinExistence type="predicted"/>
<accession>A0ABV6V144</accession>
<dbReference type="RefSeq" id="WP_157624176.1">
    <property type="nucleotide sequence ID" value="NZ_JBHEZZ010000044.1"/>
</dbReference>
<keyword evidence="2" id="KW-1185">Reference proteome</keyword>
<evidence type="ECO:0000313" key="1">
    <source>
        <dbReference type="EMBL" id="MFC1407383.1"/>
    </source>
</evidence>
<protein>
    <recommendedName>
        <fullName evidence="3">Restriction endonuclease type IV Mrr domain-containing protein</fullName>
    </recommendedName>
</protein>
<dbReference type="EMBL" id="JBHEZZ010000044">
    <property type="protein sequence ID" value="MFC1407383.1"/>
    <property type="molecule type" value="Genomic_DNA"/>
</dbReference>
<evidence type="ECO:0008006" key="3">
    <source>
        <dbReference type="Google" id="ProtNLM"/>
    </source>
</evidence>
<reference evidence="1 2" key="1">
    <citation type="submission" date="2024-09" db="EMBL/GenBank/DDBJ databases">
        <authorList>
            <person name="Lee S.D."/>
        </authorList>
    </citation>
    <scope>NUCLEOTIDE SEQUENCE [LARGE SCALE GENOMIC DNA]</scope>
    <source>
        <strain evidence="1 2">N1-5</strain>
    </source>
</reference>
<sequence>MADIEVCWASGGFEKAHAVEAGERVRSRAFDAYAGAVNWSDEDQVAAALLVFERMLRKVRGEDRQQGRSVDDFQEVRRAFAEDGYQITEGLQILRFGAERPEHATSAGESYASALRILRNARNQIERSPRLTELLDEELIRDVLLVALNGHFEGRSTGETTNHRGKTDILVRISDLNVLVAECKVWRGRQGVLDALTQLLGYLSWADTHAALLIFIRTGNPGETVAKAVSALEQHSAFLRVGSVDENARQVNVVVQSPVDAAKEVEIALIPFVIASLPR</sequence>